<dbReference type="PANTHER" id="PTHR48105">
    <property type="entry name" value="THIOREDOXIN REDUCTASE 1-RELATED-RELATED"/>
    <property type="match status" value="1"/>
</dbReference>
<evidence type="ECO:0000256" key="3">
    <source>
        <dbReference type="ARBA" id="ARBA00022827"/>
    </source>
</evidence>
<evidence type="ECO:0000256" key="1">
    <source>
        <dbReference type="ARBA" id="ARBA00009333"/>
    </source>
</evidence>
<evidence type="ECO:0000256" key="7">
    <source>
        <dbReference type="RuleBase" id="RU003880"/>
    </source>
</evidence>
<organism evidence="10">
    <name type="scientific">Caldimicrobium thiodismutans</name>
    <dbReference type="NCBI Taxonomy" id="1653476"/>
    <lineage>
        <taxon>Bacteria</taxon>
        <taxon>Pseudomonadati</taxon>
        <taxon>Thermodesulfobacteriota</taxon>
        <taxon>Thermodesulfobacteria</taxon>
        <taxon>Thermodesulfobacteriales</taxon>
        <taxon>Thermodesulfobacteriaceae</taxon>
        <taxon>Caldimicrobium</taxon>
    </lineage>
</organism>
<dbReference type="Gene3D" id="3.50.50.60">
    <property type="entry name" value="FAD/NAD(P)-binding domain"/>
    <property type="match status" value="2"/>
</dbReference>
<dbReference type="PRINTS" id="PR00469">
    <property type="entry name" value="PNDRDTASEII"/>
</dbReference>
<proteinExistence type="inferred from homology"/>
<dbReference type="InterPro" id="IPR023753">
    <property type="entry name" value="FAD/NAD-binding_dom"/>
</dbReference>
<keyword evidence="6 7" id="KW-0676">Redox-active center</keyword>
<accession>A0A832LUI3</accession>
<dbReference type="NCBIfam" id="TIGR01292">
    <property type="entry name" value="TRX_reduct"/>
    <property type="match status" value="1"/>
</dbReference>
<dbReference type="InterPro" id="IPR008255">
    <property type="entry name" value="Pyr_nucl-diS_OxRdtase_2_AS"/>
</dbReference>
<keyword evidence="4 7" id="KW-0560">Oxidoreductase</keyword>
<dbReference type="InterPro" id="IPR050097">
    <property type="entry name" value="Ferredoxin-NADP_redctase_2"/>
</dbReference>
<keyword evidence="2 7" id="KW-0285">Flavoprotein</keyword>
<protein>
    <recommendedName>
        <fullName evidence="7">Thioredoxin reductase</fullName>
        <ecNumber evidence="7">1.8.1.9</ecNumber>
    </recommendedName>
</protein>
<dbReference type="InterPro" id="IPR005982">
    <property type="entry name" value="Thioredox_Rdtase"/>
</dbReference>
<comment type="subunit">
    <text evidence="7">Homodimer.</text>
</comment>
<dbReference type="AlphaFoldDB" id="A0A832LUI3"/>
<evidence type="ECO:0000256" key="2">
    <source>
        <dbReference type="ARBA" id="ARBA00022630"/>
    </source>
</evidence>
<dbReference type="PROSITE" id="PS00573">
    <property type="entry name" value="PYRIDINE_REDOX_2"/>
    <property type="match status" value="1"/>
</dbReference>
<dbReference type="GO" id="GO:0005737">
    <property type="term" value="C:cytoplasm"/>
    <property type="evidence" value="ECO:0007669"/>
    <property type="project" value="InterPro"/>
</dbReference>
<evidence type="ECO:0000256" key="8">
    <source>
        <dbReference type="RuleBase" id="RU003881"/>
    </source>
</evidence>
<dbReference type="Pfam" id="PF07992">
    <property type="entry name" value="Pyr_redox_2"/>
    <property type="match status" value="1"/>
</dbReference>
<keyword evidence="3 7" id="KW-0274">FAD</keyword>
<evidence type="ECO:0000256" key="4">
    <source>
        <dbReference type="ARBA" id="ARBA00023002"/>
    </source>
</evidence>
<evidence type="ECO:0000256" key="6">
    <source>
        <dbReference type="ARBA" id="ARBA00023284"/>
    </source>
</evidence>
<sequence>MSDSTFDLIIVGAGPAGLTAYLYARRSLLNVLLLDKGPIGGQVLYTDLIENYPGFPEGISGFELIELMKKQVEKLGLQFREGEVVGLEVEEGYKVLTLSSGERLRAKAVILALGAKPKKLGVPGERELTGKGVSYCAICDGPFFKGEKIAVVGGGNTALQEALFLTKFASKIYLIHRRDAFRATPILQERVKASSQIELKLNREVIKILGRDRVEGLLLRNKHTGEDEELSVAGVFIFIGYEPETAWLRGKLALNEQGFIITSKEMETTLPGVFACGDCVSKKFRQIINACGEGAVAALNAEEYLKEFPHV</sequence>
<keyword evidence="8" id="KW-0521">NADP</keyword>
<dbReference type="InterPro" id="IPR036188">
    <property type="entry name" value="FAD/NAD-bd_sf"/>
</dbReference>
<evidence type="ECO:0000256" key="5">
    <source>
        <dbReference type="ARBA" id="ARBA00023157"/>
    </source>
</evidence>
<dbReference type="GO" id="GO:0004791">
    <property type="term" value="F:thioredoxin-disulfide reductase (NADPH) activity"/>
    <property type="evidence" value="ECO:0007669"/>
    <property type="project" value="UniProtKB-UniRule"/>
</dbReference>
<keyword evidence="5" id="KW-1015">Disulfide bond</keyword>
<dbReference type="EMBL" id="DSZU01000044">
    <property type="protein sequence ID" value="HGV54982.1"/>
    <property type="molecule type" value="Genomic_DNA"/>
</dbReference>
<evidence type="ECO:0000259" key="9">
    <source>
        <dbReference type="Pfam" id="PF07992"/>
    </source>
</evidence>
<evidence type="ECO:0000313" key="10">
    <source>
        <dbReference type="EMBL" id="HGV54982.1"/>
    </source>
</evidence>
<dbReference type="SUPFAM" id="SSF51905">
    <property type="entry name" value="FAD/NAD(P)-binding domain"/>
    <property type="match status" value="1"/>
</dbReference>
<dbReference type="PRINTS" id="PR00368">
    <property type="entry name" value="FADPNR"/>
</dbReference>
<dbReference type="EC" id="1.8.1.9" evidence="7"/>
<comment type="catalytic activity">
    <reaction evidence="7">
        <text>[thioredoxin]-dithiol + NADP(+) = [thioredoxin]-disulfide + NADPH + H(+)</text>
        <dbReference type="Rhea" id="RHEA:20345"/>
        <dbReference type="Rhea" id="RHEA-COMP:10698"/>
        <dbReference type="Rhea" id="RHEA-COMP:10700"/>
        <dbReference type="ChEBI" id="CHEBI:15378"/>
        <dbReference type="ChEBI" id="CHEBI:29950"/>
        <dbReference type="ChEBI" id="CHEBI:50058"/>
        <dbReference type="ChEBI" id="CHEBI:57783"/>
        <dbReference type="ChEBI" id="CHEBI:58349"/>
        <dbReference type="EC" id="1.8.1.9"/>
    </reaction>
</comment>
<gene>
    <name evidence="10" type="primary">trxB</name>
    <name evidence="10" type="ORF">ENT73_02675</name>
</gene>
<name>A0A832LUI3_9BACT</name>
<comment type="similarity">
    <text evidence="1 7">Belongs to the class-II pyridine nucleotide-disulfide oxidoreductase family.</text>
</comment>
<comment type="caution">
    <text evidence="10">The sequence shown here is derived from an EMBL/GenBank/DDBJ whole genome shotgun (WGS) entry which is preliminary data.</text>
</comment>
<dbReference type="GO" id="GO:0019430">
    <property type="term" value="P:removal of superoxide radicals"/>
    <property type="evidence" value="ECO:0007669"/>
    <property type="project" value="UniProtKB-UniRule"/>
</dbReference>
<feature type="domain" description="FAD/NAD(P)-binding" evidence="9">
    <location>
        <begin position="6"/>
        <end position="294"/>
    </location>
</feature>
<reference evidence="10" key="1">
    <citation type="journal article" date="2020" name="mSystems">
        <title>Genome- and Community-Level Interaction Insights into Carbon Utilization and Element Cycling Functions of Hydrothermarchaeota in Hydrothermal Sediment.</title>
        <authorList>
            <person name="Zhou Z."/>
            <person name="Liu Y."/>
            <person name="Xu W."/>
            <person name="Pan J."/>
            <person name="Luo Z.H."/>
            <person name="Li M."/>
        </authorList>
    </citation>
    <scope>NUCLEOTIDE SEQUENCE [LARGE SCALE GENOMIC DNA]</scope>
    <source>
        <strain evidence="10">SpSt-605</strain>
    </source>
</reference>
<comment type="cofactor">
    <cofactor evidence="8">
        <name>FAD</name>
        <dbReference type="ChEBI" id="CHEBI:57692"/>
    </cofactor>
    <text evidence="8">Binds 1 FAD per subunit.</text>
</comment>